<evidence type="ECO:0000313" key="12">
    <source>
        <dbReference type="Proteomes" id="UP001231518"/>
    </source>
</evidence>
<evidence type="ECO:0000256" key="5">
    <source>
        <dbReference type="ARBA" id="ARBA00022725"/>
    </source>
</evidence>
<comment type="caution">
    <text evidence="11">The sequence shown here is derived from an EMBL/GenBank/DDBJ whole genome shotgun (WGS) entry which is preliminary data.</text>
</comment>
<gene>
    <name evidence="11" type="ORF">PYW07_006538</name>
</gene>
<organism evidence="11 12">
    <name type="scientific">Mythimna separata</name>
    <name type="common">Oriental armyworm</name>
    <name type="synonym">Pseudaletia separata</name>
    <dbReference type="NCBI Taxonomy" id="271217"/>
    <lineage>
        <taxon>Eukaryota</taxon>
        <taxon>Metazoa</taxon>
        <taxon>Ecdysozoa</taxon>
        <taxon>Arthropoda</taxon>
        <taxon>Hexapoda</taxon>
        <taxon>Insecta</taxon>
        <taxon>Pterygota</taxon>
        <taxon>Neoptera</taxon>
        <taxon>Endopterygota</taxon>
        <taxon>Lepidoptera</taxon>
        <taxon>Glossata</taxon>
        <taxon>Ditrysia</taxon>
        <taxon>Noctuoidea</taxon>
        <taxon>Noctuidae</taxon>
        <taxon>Noctuinae</taxon>
        <taxon>Hadenini</taxon>
        <taxon>Mythimna</taxon>
    </lineage>
</organism>
<dbReference type="GO" id="GO:0007165">
    <property type="term" value="P:signal transduction"/>
    <property type="evidence" value="ECO:0007669"/>
    <property type="project" value="UniProtKB-KW"/>
</dbReference>
<keyword evidence="4 10" id="KW-0812">Transmembrane</keyword>
<dbReference type="AlphaFoldDB" id="A0AAD7YWH1"/>
<dbReference type="EMBL" id="JARGEI010000007">
    <property type="protein sequence ID" value="KAJ8728842.1"/>
    <property type="molecule type" value="Genomic_DNA"/>
</dbReference>
<comment type="similarity">
    <text evidence="10">Belongs to the insect chemoreceptor superfamily. Heteromeric odorant receptor channel (TC 1.A.69) family.</text>
</comment>
<name>A0AAD7YWH1_MYTSE</name>
<feature type="transmembrane region" description="Helical" evidence="10">
    <location>
        <begin position="234"/>
        <end position="252"/>
    </location>
</feature>
<proteinExistence type="inferred from homology"/>
<dbReference type="InterPro" id="IPR004117">
    <property type="entry name" value="7tm6_olfct_rcpt"/>
</dbReference>
<evidence type="ECO:0000256" key="10">
    <source>
        <dbReference type="RuleBase" id="RU351113"/>
    </source>
</evidence>
<protein>
    <recommendedName>
        <fullName evidence="10">Odorant receptor</fullName>
    </recommendedName>
</protein>
<comment type="subcellular location">
    <subcellularLocation>
        <location evidence="1 10">Cell membrane</location>
        <topology evidence="1 10">Multi-pass membrane protein</topology>
    </subcellularLocation>
</comment>
<evidence type="ECO:0000256" key="4">
    <source>
        <dbReference type="ARBA" id="ARBA00022692"/>
    </source>
</evidence>
<dbReference type="GO" id="GO:0005549">
    <property type="term" value="F:odorant binding"/>
    <property type="evidence" value="ECO:0007669"/>
    <property type="project" value="InterPro"/>
</dbReference>
<evidence type="ECO:0000256" key="1">
    <source>
        <dbReference type="ARBA" id="ARBA00004651"/>
    </source>
</evidence>
<evidence type="ECO:0000313" key="11">
    <source>
        <dbReference type="EMBL" id="KAJ8728842.1"/>
    </source>
</evidence>
<keyword evidence="9 10" id="KW-0807">Transducer</keyword>
<dbReference type="Pfam" id="PF02949">
    <property type="entry name" value="7tm_6"/>
    <property type="match status" value="1"/>
</dbReference>
<dbReference type="Proteomes" id="UP001231518">
    <property type="component" value="Chromosome 19"/>
</dbReference>
<evidence type="ECO:0000256" key="6">
    <source>
        <dbReference type="ARBA" id="ARBA00022989"/>
    </source>
</evidence>
<dbReference type="PANTHER" id="PTHR21137">
    <property type="entry name" value="ODORANT RECEPTOR"/>
    <property type="match status" value="1"/>
</dbReference>
<evidence type="ECO:0000256" key="7">
    <source>
        <dbReference type="ARBA" id="ARBA00023136"/>
    </source>
</evidence>
<feature type="transmembrane region" description="Helical" evidence="10">
    <location>
        <begin position="68"/>
        <end position="88"/>
    </location>
</feature>
<accession>A0AAD7YWH1</accession>
<keyword evidence="3 10" id="KW-0716">Sensory transduction</keyword>
<keyword evidence="12" id="KW-1185">Reference proteome</keyword>
<dbReference type="GO" id="GO:0004984">
    <property type="term" value="F:olfactory receptor activity"/>
    <property type="evidence" value="ECO:0007669"/>
    <property type="project" value="InterPro"/>
</dbReference>
<sequence length="445" mass="51693">MSYNSRSLRDFIFDYEPPEGVSSPADYAYLIMMRHLLSVISSWPLKILDPTDTGAIQRRKIWVSFQRFCHMALCLSCFVGALMYVMLHKKSMTFFELGDLYIALLMICLIFSRITTLCFSDEYVVVARDFLEKLHLFFYKDRSEYSMQTHKQVHRIAHLFTMYLVIQMLAGLFLFNVIPMYNNYSAGNYASGGLKGNATYEHALYFSYPFNASGDLKWYIFANILHWFMSYDTATWFCVHDCFLSLMVFHIWGHFKILLYNLEHFPRPANKTSFIPENSNTTLTYEMYTENEQKNVGVKLGELINYHRDIISFTDKMSEVFGPMLFAYYGFHQASGCLLLLECSQMTAAALIRYLPLTIILFQQLIQLSIIFELIGSISDRLKFAVYGLPWESMDKKNRRTVAFFLMNVQEPVHVKALGLADVGVTSMTAILKTSFSYFTFLKSM</sequence>
<keyword evidence="6 10" id="KW-1133">Transmembrane helix</keyword>
<evidence type="ECO:0000256" key="3">
    <source>
        <dbReference type="ARBA" id="ARBA00022606"/>
    </source>
</evidence>
<evidence type="ECO:0000256" key="2">
    <source>
        <dbReference type="ARBA" id="ARBA00022475"/>
    </source>
</evidence>
<feature type="transmembrane region" description="Helical" evidence="10">
    <location>
        <begin position="156"/>
        <end position="178"/>
    </location>
</feature>
<keyword evidence="5 10" id="KW-0552">Olfaction</keyword>
<dbReference type="GO" id="GO:0005886">
    <property type="term" value="C:plasma membrane"/>
    <property type="evidence" value="ECO:0007669"/>
    <property type="project" value="UniProtKB-SubCell"/>
</dbReference>
<evidence type="ECO:0000256" key="9">
    <source>
        <dbReference type="ARBA" id="ARBA00023224"/>
    </source>
</evidence>
<comment type="caution">
    <text evidence="10">Lacks conserved residue(s) required for the propagation of feature annotation.</text>
</comment>
<dbReference type="PANTHER" id="PTHR21137:SF35">
    <property type="entry name" value="ODORANT RECEPTOR 19A-RELATED"/>
    <property type="match status" value="1"/>
</dbReference>
<keyword evidence="8 10" id="KW-0675">Receptor</keyword>
<reference evidence="11" key="1">
    <citation type="submission" date="2023-03" db="EMBL/GenBank/DDBJ databases">
        <title>Chromosome-level genomes of two armyworms, Mythimna separata and Mythimna loreyi, provide insights into the biosynthesis and reception of sex pheromones.</title>
        <authorList>
            <person name="Zhao H."/>
        </authorList>
    </citation>
    <scope>NUCLEOTIDE SEQUENCE</scope>
    <source>
        <strain evidence="11">BeijingLab</strain>
        <tissue evidence="11">Pupa</tissue>
    </source>
</reference>
<keyword evidence="7 10" id="KW-0472">Membrane</keyword>
<keyword evidence="2" id="KW-1003">Cell membrane</keyword>
<evidence type="ECO:0000256" key="8">
    <source>
        <dbReference type="ARBA" id="ARBA00023170"/>
    </source>
</evidence>
<feature type="transmembrane region" description="Helical" evidence="10">
    <location>
        <begin position="100"/>
        <end position="119"/>
    </location>
</feature>